<dbReference type="Proteomes" id="UP001289374">
    <property type="component" value="Unassembled WGS sequence"/>
</dbReference>
<evidence type="ECO:0000313" key="1">
    <source>
        <dbReference type="EMBL" id="KAK4401540.1"/>
    </source>
</evidence>
<name>A0AAE2BXW8_9LAMI</name>
<reference evidence="1" key="2">
    <citation type="journal article" date="2024" name="Plant">
        <title>Genomic evolution and insights into agronomic trait innovations of Sesamum species.</title>
        <authorList>
            <person name="Miao H."/>
            <person name="Wang L."/>
            <person name="Qu L."/>
            <person name="Liu H."/>
            <person name="Sun Y."/>
            <person name="Le M."/>
            <person name="Wang Q."/>
            <person name="Wei S."/>
            <person name="Zheng Y."/>
            <person name="Lin W."/>
            <person name="Duan Y."/>
            <person name="Cao H."/>
            <person name="Xiong S."/>
            <person name="Wang X."/>
            <person name="Wei L."/>
            <person name="Li C."/>
            <person name="Ma Q."/>
            <person name="Ju M."/>
            <person name="Zhao R."/>
            <person name="Li G."/>
            <person name="Mu C."/>
            <person name="Tian Q."/>
            <person name="Mei H."/>
            <person name="Zhang T."/>
            <person name="Gao T."/>
            <person name="Zhang H."/>
        </authorList>
    </citation>
    <scope>NUCLEOTIDE SEQUENCE</scope>
    <source>
        <strain evidence="1">K16</strain>
    </source>
</reference>
<organism evidence="1 2">
    <name type="scientific">Sesamum angolense</name>
    <dbReference type="NCBI Taxonomy" id="2727404"/>
    <lineage>
        <taxon>Eukaryota</taxon>
        <taxon>Viridiplantae</taxon>
        <taxon>Streptophyta</taxon>
        <taxon>Embryophyta</taxon>
        <taxon>Tracheophyta</taxon>
        <taxon>Spermatophyta</taxon>
        <taxon>Magnoliopsida</taxon>
        <taxon>eudicotyledons</taxon>
        <taxon>Gunneridae</taxon>
        <taxon>Pentapetalae</taxon>
        <taxon>asterids</taxon>
        <taxon>lamiids</taxon>
        <taxon>Lamiales</taxon>
        <taxon>Pedaliaceae</taxon>
        <taxon>Sesamum</taxon>
    </lineage>
</organism>
<dbReference type="InterPro" id="IPR043459">
    <property type="entry name" value="NFD6/NOXY2-like"/>
</dbReference>
<dbReference type="AlphaFoldDB" id="A0AAE2BXW8"/>
<reference evidence="1" key="1">
    <citation type="submission" date="2020-06" db="EMBL/GenBank/DDBJ databases">
        <authorList>
            <person name="Li T."/>
            <person name="Hu X."/>
            <person name="Zhang T."/>
            <person name="Song X."/>
            <person name="Zhang H."/>
            <person name="Dai N."/>
            <person name="Sheng W."/>
            <person name="Hou X."/>
            <person name="Wei L."/>
        </authorList>
    </citation>
    <scope>NUCLEOTIDE SEQUENCE</scope>
    <source>
        <strain evidence="1">K16</strain>
        <tissue evidence="1">Leaf</tissue>
    </source>
</reference>
<accession>A0AAE2BXW8</accession>
<evidence type="ECO:0000313" key="2">
    <source>
        <dbReference type="Proteomes" id="UP001289374"/>
    </source>
</evidence>
<comment type="caution">
    <text evidence="1">The sequence shown here is derived from an EMBL/GenBank/DDBJ whole genome shotgun (WGS) entry which is preliminary data.</text>
</comment>
<sequence length="270" mass="29399">MASACRSAAMFSRRSLCTRPNAIIKTLIPNPVHASALSSSTRRFPVAVSRFASVLGSLESMLPLHSTVAAARLKSNIGVDTACWSWLSQDEMHFVTGKFSRIWAFCAVDLPQQAIKHNYAEKRVINTHCSSSLVKNLLLSLGLKFRLVKFCNSTVTKDPDNFASINLGLNQVSSDSSCANVLVVMTISWYESLQNSEIRELRCWYSRFLACCVVALKHVLEAIQEFNVGLKSEEMQAGSTSSSSSSAEDIFVGNSNADTAAAAALLNTMS</sequence>
<proteinExistence type="predicted"/>
<dbReference type="EMBL" id="JACGWL010000005">
    <property type="protein sequence ID" value="KAK4401540.1"/>
    <property type="molecule type" value="Genomic_DNA"/>
</dbReference>
<dbReference type="PANTHER" id="PTHR33156">
    <property type="entry name" value="OS02G0230000 PROTEIN"/>
    <property type="match status" value="1"/>
</dbReference>
<protein>
    <submittedName>
        <fullName evidence="1">Uncharacterized protein</fullName>
    </submittedName>
</protein>
<gene>
    <name evidence="1" type="ORF">Sango_0894700</name>
</gene>
<keyword evidence="2" id="KW-1185">Reference proteome</keyword>
<dbReference type="PANTHER" id="PTHR33156:SF37">
    <property type="entry name" value="PROTEIN NUCLEAR FUSION DEFECTIVE 6, CHLOROPLASTIC_MITOCHONDRIAL"/>
    <property type="match status" value="1"/>
</dbReference>